<keyword evidence="3" id="KW-1185">Reference proteome</keyword>
<evidence type="ECO:0000256" key="1">
    <source>
        <dbReference type="SAM" id="Phobius"/>
    </source>
</evidence>
<proteinExistence type="predicted"/>
<keyword evidence="1" id="KW-0812">Transmembrane</keyword>
<evidence type="ECO:0000313" key="2">
    <source>
        <dbReference type="EMBL" id="EXJ10503.1"/>
    </source>
</evidence>
<evidence type="ECO:0000313" key="3">
    <source>
        <dbReference type="Proteomes" id="UP000019464"/>
    </source>
</evidence>
<keyword evidence="1" id="KW-1133">Transmembrane helix</keyword>
<feature type="transmembrane region" description="Helical" evidence="1">
    <location>
        <begin position="90"/>
        <end position="111"/>
    </location>
</feature>
<dbReference type="Proteomes" id="UP000019464">
    <property type="component" value="Unassembled WGS sequence"/>
</dbReference>
<gene>
    <name evidence="2" type="ORF">D791_02568</name>
</gene>
<protein>
    <submittedName>
        <fullName evidence="2">TRAP-type uncharacterized transport system, fused permease components</fullName>
    </submittedName>
</protein>
<comment type="caution">
    <text evidence="2">The sequence shown here is derived from an EMBL/GenBank/DDBJ whole genome shotgun (WGS) entry which is preliminary data.</text>
</comment>
<reference evidence="3" key="1">
    <citation type="submission" date="2012-11" db="EMBL/GenBank/DDBJ databases">
        <authorList>
            <person name="Singh A."/>
            <person name="Pinnaka A.K."/>
            <person name="Vaidya B."/>
        </authorList>
    </citation>
    <scope>NUCLEOTIDE SEQUENCE [LARGE SCALE GENOMIC DNA]</scope>
    <source>
        <strain evidence="3">AK23</strain>
    </source>
</reference>
<dbReference type="STRING" id="1229521.D791_02568"/>
<dbReference type="EMBL" id="AONB01000013">
    <property type="protein sequence ID" value="EXJ10503.1"/>
    <property type="molecule type" value="Genomic_DNA"/>
</dbReference>
<reference evidence="2 3" key="2">
    <citation type="journal article" date="2015" name="Syst. Appl. Microbiol.">
        <title>Nitrincola nitratireducens sp. nov. isolated from a haloalkaline crater lake.</title>
        <authorList>
            <person name="Singh A."/>
            <person name="Vaidya B."/>
            <person name="Tanuku N.R."/>
            <person name="Pinnaka A.K."/>
        </authorList>
    </citation>
    <scope>NUCLEOTIDE SEQUENCE [LARGE SCALE GENOMIC DNA]</scope>
    <source>
        <strain evidence="2 3">AK23</strain>
    </source>
</reference>
<organism evidence="2 3">
    <name type="scientific">Nitrincola nitratireducens</name>
    <dbReference type="NCBI Taxonomy" id="1229521"/>
    <lineage>
        <taxon>Bacteria</taxon>
        <taxon>Pseudomonadati</taxon>
        <taxon>Pseudomonadota</taxon>
        <taxon>Gammaproteobacteria</taxon>
        <taxon>Oceanospirillales</taxon>
        <taxon>Oceanospirillaceae</taxon>
        <taxon>Nitrincola</taxon>
    </lineage>
</organism>
<name>W9UTE0_9GAMM</name>
<accession>W9UTE0</accession>
<dbReference type="AlphaFoldDB" id="W9UTE0"/>
<feature type="transmembrane region" description="Helical" evidence="1">
    <location>
        <begin position="67"/>
        <end position="84"/>
    </location>
</feature>
<feature type="transmembrane region" description="Helical" evidence="1">
    <location>
        <begin position="36"/>
        <end position="55"/>
    </location>
</feature>
<sequence length="149" mass="16680">MSDTDKSLDALSPEERAKLKELMEKDAKTERHLGGVWKWLVAALGAIMVLIYFYGAGFKALSTQYHLGVYVLITFALVFLLYPAGSRRMAISLSILTGFLISILINSFFVFESPYALYQQVMMFKETAGYDGLGVAMQKSLVCWAGYSY</sequence>
<keyword evidence="1" id="KW-0472">Membrane</keyword>
<dbReference type="RefSeq" id="WP_036511836.1">
    <property type="nucleotide sequence ID" value="NZ_AONB01000013.1"/>
</dbReference>